<evidence type="ECO:0000313" key="2">
    <source>
        <dbReference type="EMBL" id="OAA55854.1"/>
    </source>
</evidence>
<dbReference type="AlphaFoldDB" id="A0A167NS28"/>
<dbReference type="EMBL" id="AZHD01000018">
    <property type="protein sequence ID" value="OAA55854.1"/>
    <property type="molecule type" value="Genomic_DNA"/>
</dbReference>
<dbReference type="Proteomes" id="UP000076874">
    <property type="component" value="Unassembled WGS sequence"/>
</dbReference>
<keyword evidence="3" id="KW-1185">Reference proteome</keyword>
<evidence type="ECO:0000313" key="3">
    <source>
        <dbReference type="Proteomes" id="UP000076874"/>
    </source>
</evidence>
<gene>
    <name evidence="2" type="ORF">SPI_08061</name>
</gene>
<protein>
    <recommendedName>
        <fullName evidence="1">Rhodanese domain-containing protein</fullName>
    </recommendedName>
</protein>
<name>A0A167NS28_9HYPO</name>
<comment type="caution">
    <text evidence="2">The sequence shown here is derived from an EMBL/GenBank/DDBJ whole genome shotgun (WGS) entry which is preliminary data.</text>
</comment>
<dbReference type="PROSITE" id="PS50206">
    <property type="entry name" value="RHODANESE_3"/>
    <property type="match status" value="1"/>
</dbReference>
<evidence type="ECO:0000259" key="1">
    <source>
        <dbReference type="PROSITE" id="PS50206"/>
    </source>
</evidence>
<proteinExistence type="predicted"/>
<dbReference type="STRING" id="1081102.A0A167NS28"/>
<dbReference type="InterPro" id="IPR001763">
    <property type="entry name" value="Rhodanese-like_dom"/>
</dbReference>
<reference evidence="2 3" key="1">
    <citation type="journal article" date="2016" name="Genome Biol. Evol.">
        <title>Divergent and convergent evolution of fungal pathogenicity.</title>
        <authorList>
            <person name="Shang Y."/>
            <person name="Xiao G."/>
            <person name="Zheng P."/>
            <person name="Cen K."/>
            <person name="Zhan S."/>
            <person name="Wang C."/>
        </authorList>
    </citation>
    <scope>NUCLEOTIDE SEQUENCE [LARGE SCALE GENOMIC DNA]</scope>
    <source>
        <strain evidence="2 3">RCEF 264</strain>
    </source>
</reference>
<dbReference type="PANTHER" id="PTHR37540:SF5">
    <property type="entry name" value="TRANSCRIPTION FACTOR DOMAIN-CONTAINING PROTEIN"/>
    <property type="match status" value="1"/>
</dbReference>
<accession>A0A167NS28</accession>
<sequence>MPFIFTDRRGKSEPAKRLLIRRHVMLGKNRGKTRKPPTAHRVDFSLNPELPPVHNRNRLAGPPPDLTIDVRYPHIPDRVGWEMSLTRFAISVEQPLLRDLLQFCLAAKRIMYPLQQCIRFHNEEDKADSTWLKLLTTDDAYMHATVFASQAYVVSTSRDGERSSMAARQAVMHHTAALRLLRQRLAACANNAATISDATILVVLCLTLHAQFAADAATATLHMQGLYKIVHLRGGLAAFRHNTKLIIELLKCDLGIALNNKTRPLFRGDPIVSALASASLRTTQAAATTPPDAAPAATDCALPSLQGVHADLRRIWTTLHRFCATVNTAVQRKRQLPKDVLLDAMASTMYPLLDLNGAFAAQSVDEAICLGLLVFSAHIFLSWQGLRPAHTHFPGMYRACLVHTKLPDTFSPLILVWLLLFGSLTLFSPADNAWLMPWLRLNIGLCRSGTWRGLCGQLETLPWIGMLHDKPGKVVYDTAVQWPQVV</sequence>
<dbReference type="OrthoDB" id="4158087at2759"/>
<organism evidence="2 3">
    <name type="scientific">Niveomyces insectorum RCEF 264</name>
    <dbReference type="NCBI Taxonomy" id="1081102"/>
    <lineage>
        <taxon>Eukaryota</taxon>
        <taxon>Fungi</taxon>
        <taxon>Dikarya</taxon>
        <taxon>Ascomycota</taxon>
        <taxon>Pezizomycotina</taxon>
        <taxon>Sordariomycetes</taxon>
        <taxon>Hypocreomycetidae</taxon>
        <taxon>Hypocreales</taxon>
        <taxon>Cordycipitaceae</taxon>
        <taxon>Niveomyces</taxon>
    </lineage>
</organism>
<feature type="domain" description="Rhodanese" evidence="1">
    <location>
        <begin position="181"/>
        <end position="248"/>
    </location>
</feature>
<dbReference type="PANTHER" id="PTHR37540">
    <property type="entry name" value="TRANSCRIPTION FACTOR (ACR-2), PUTATIVE-RELATED-RELATED"/>
    <property type="match status" value="1"/>
</dbReference>